<evidence type="ECO:0000256" key="4">
    <source>
        <dbReference type="SAM" id="MobiDB-lite"/>
    </source>
</evidence>
<sequence length="699" mass="79172">MRPTLSSLASKASPLKQYFPQSQPSQTPPKVNSLTSFGQNPSLNPSTGNKNPILKFNSISTNYNHQSNVNPLDHHYFRRVLANKDWFLLLNHEIKAKRLVLNPQCVVSILQNQENPIYCLRFYIWVSNISPLFVDNRSIRGVLSNGLYRKGPVLLSAELILDLRKAGLGVSENLLCILIGSWGRLGLAKYCAEVFEQVSYLGISPSTRLYNAVIDGLVKSNSLDLAYLKFQQMQVDNCVPDRFTYNILIHGVCKAGVMDEALRLVTQMEGLGLKPNVYTYSILVDGFCVANRVDEAFRILDIMKEKNVKPNEATFRSLANGVFRCFPPHEALQVLTRWIEREPVFPKIASDIVLHCLADNNLPKEVAFFLTKFKDRGYFPDNTTFTILISCMIKGLEIDVTCQIFDSFTKQGMRVGFDTYLALTEALYQSGREAKGNYYMDQIFRYDFVTSVHSFNIVIDCFCKANMIERALETFEMMSQRGVSANLVTFNTLISGLCKSREMGKARDLLLMLLELGFIPDVFTFSSIIDGLCRVHHIQDAFDCFTEMVEWGINPNSITYNIIIRSLCITGSISKAIALLRKMQVDGIKPDIFSFNALIQSYCRNNQIEKAQRLLISMLTLDLRPDNFTYSAFIKALCGRGRFDEAKVLFWSMEDNGCPPDAFTCNSYIETLIGSDRLEEAQEVFSGYDYLGLQVKPII</sequence>
<feature type="repeat" description="PPR" evidence="3">
    <location>
        <begin position="591"/>
        <end position="625"/>
    </location>
</feature>
<evidence type="ECO:0000256" key="3">
    <source>
        <dbReference type="PROSITE-ProRule" id="PRU00708"/>
    </source>
</evidence>
<dbReference type="Proteomes" id="UP001454036">
    <property type="component" value="Unassembled WGS sequence"/>
</dbReference>
<feature type="repeat" description="PPR" evidence="3">
    <location>
        <begin position="276"/>
        <end position="310"/>
    </location>
</feature>
<keyword evidence="2" id="KW-0677">Repeat</keyword>
<dbReference type="PROSITE" id="PS51375">
    <property type="entry name" value="PPR"/>
    <property type="match status" value="9"/>
</dbReference>
<protein>
    <recommendedName>
        <fullName evidence="7">Pentatricopeptide repeat-containing protein</fullName>
    </recommendedName>
</protein>
<evidence type="ECO:0000256" key="1">
    <source>
        <dbReference type="ARBA" id="ARBA00007626"/>
    </source>
</evidence>
<dbReference type="Gene3D" id="1.25.40.10">
    <property type="entry name" value="Tetratricopeptide repeat domain"/>
    <property type="match status" value="5"/>
</dbReference>
<evidence type="ECO:0008006" key="7">
    <source>
        <dbReference type="Google" id="ProtNLM"/>
    </source>
</evidence>
<organism evidence="5 6">
    <name type="scientific">Lithospermum erythrorhizon</name>
    <name type="common">Purple gromwell</name>
    <name type="synonym">Lithospermum officinale var. erythrorhizon</name>
    <dbReference type="NCBI Taxonomy" id="34254"/>
    <lineage>
        <taxon>Eukaryota</taxon>
        <taxon>Viridiplantae</taxon>
        <taxon>Streptophyta</taxon>
        <taxon>Embryophyta</taxon>
        <taxon>Tracheophyta</taxon>
        <taxon>Spermatophyta</taxon>
        <taxon>Magnoliopsida</taxon>
        <taxon>eudicotyledons</taxon>
        <taxon>Gunneridae</taxon>
        <taxon>Pentapetalae</taxon>
        <taxon>asterids</taxon>
        <taxon>lamiids</taxon>
        <taxon>Boraginales</taxon>
        <taxon>Boraginaceae</taxon>
        <taxon>Boraginoideae</taxon>
        <taxon>Lithospermeae</taxon>
        <taxon>Lithospermum</taxon>
    </lineage>
</organism>
<accession>A0AAV3QGN0</accession>
<dbReference type="EMBL" id="BAABME010004374">
    <property type="protein sequence ID" value="GAA0162141.1"/>
    <property type="molecule type" value="Genomic_DNA"/>
</dbReference>
<feature type="repeat" description="PPR" evidence="3">
    <location>
        <begin position="626"/>
        <end position="660"/>
    </location>
</feature>
<dbReference type="InterPro" id="IPR011990">
    <property type="entry name" value="TPR-like_helical_dom_sf"/>
</dbReference>
<dbReference type="Pfam" id="PF13041">
    <property type="entry name" value="PPR_2"/>
    <property type="match status" value="4"/>
</dbReference>
<feature type="repeat" description="PPR" evidence="3">
    <location>
        <begin position="241"/>
        <end position="275"/>
    </location>
</feature>
<name>A0AAV3QGN0_LITER</name>
<evidence type="ECO:0000313" key="6">
    <source>
        <dbReference type="Proteomes" id="UP001454036"/>
    </source>
</evidence>
<feature type="repeat" description="PPR" evidence="3">
    <location>
        <begin position="451"/>
        <end position="485"/>
    </location>
</feature>
<feature type="region of interest" description="Disordered" evidence="4">
    <location>
        <begin position="1"/>
        <end position="48"/>
    </location>
</feature>
<evidence type="ECO:0000313" key="5">
    <source>
        <dbReference type="EMBL" id="GAA0162141.1"/>
    </source>
</evidence>
<feature type="repeat" description="PPR" evidence="3">
    <location>
        <begin position="486"/>
        <end position="520"/>
    </location>
</feature>
<dbReference type="NCBIfam" id="TIGR00756">
    <property type="entry name" value="PPR"/>
    <property type="match status" value="9"/>
</dbReference>
<dbReference type="PANTHER" id="PTHR47938">
    <property type="entry name" value="RESPIRATORY COMPLEX I CHAPERONE (CIA84), PUTATIVE (AFU_ORTHOLOGUE AFUA_2G06020)-RELATED"/>
    <property type="match status" value="1"/>
</dbReference>
<dbReference type="GO" id="GO:0003729">
    <property type="term" value="F:mRNA binding"/>
    <property type="evidence" value="ECO:0007669"/>
    <property type="project" value="TreeGrafter"/>
</dbReference>
<dbReference type="InterPro" id="IPR002885">
    <property type="entry name" value="PPR_rpt"/>
</dbReference>
<gene>
    <name evidence="5" type="ORF">LIER_18300</name>
</gene>
<comment type="similarity">
    <text evidence="1">Belongs to the PPR family. P subfamily.</text>
</comment>
<feature type="repeat" description="PPR" evidence="3">
    <location>
        <begin position="206"/>
        <end position="240"/>
    </location>
</feature>
<keyword evidence="6" id="KW-1185">Reference proteome</keyword>
<feature type="repeat" description="PPR" evidence="3">
    <location>
        <begin position="521"/>
        <end position="555"/>
    </location>
</feature>
<proteinExistence type="inferred from homology"/>
<dbReference type="PANTHER" id="PTHR47938:SF35">
    <property type="entry name" value="PENTATRICOPEPTIDE REPEAT-CONTAINING PROTEIN 4, MITOCHONDRIAL-RELATED"/>
    <property type="match status" value="1"/>
</dbReference>
<feature type="compositionally biased region" description="Polar residues" evidence="4">
    <location>
        <begin position="19"/>
        <end position="48"/>
    </location>
</feature>
<comment type="caution">
    <text evidence="5">The sequence shown here is derived from an EMBL/GenBank/DDBJ whole genome shotgun (WGS) entry which is preliminary data.</text>
</comment>
<reference evidence="5 6" key="1">
    <citation type="submission" date="2024-01" db="EMBL/GenBank/DDBJ databases">
        <title>The complete chloroplast genome sequence of Lithospermum erythrorhizon: insights into the phylogenetic relationship among Boraginaceae species and the maternal lineages of purple gromwells.</title>
        <authorList>
            <person name="Okada T."/>
            <person name="Watanabe K."/>
        </authorList>
    </citation>
    <scope>NUCLEOTIDE SEQUENCE [LARGE SCALE GENOMIC DNA]</scope>
</reference>
<dbReference type="AlphaFoldDB" id="A0AAV3QGN0"/>
<dbReference type="Pfam" id="PF01535">
    <property type="entry name" value="PPR"/>
    <property type="match status" value="1"/>
</dbReference>
<evidence type="ECO:0000256" key="2">
    <source>
        <dbReference type="ARBA" id="ARBA00022737"/>
    </source>
</evidence>
<feature type="repeat" description="PPR" evidence="3">
    <location>
        <begin position="556"/>
        <end position="590"/>
    </location>
</feature>
<feature type="compositionally biased region" description="Low complexity" evidence="4">
    <location>
        <begin position="1"/>
        <end position="16"/>
    </location>
</feature>